<evidence type="ECO:0000256" key="1">
    <source>
        <dbReference type="RuleBase" id="RU000487"/>
    </source>
</evidence>
<dbReference type="Pfam" id="PF00022">
    <property type="entry name" value="Actin"/>
    <property type="match status" value="1"/>
</dbReference>
<dbReference type="Gene3D" id="3.30.420.40">
    <property type="match status" value="2"/>
</dbReference>
<evidence type="ECO:0008006" key="4">
    <source>
        <dbReference type="Google" id="ProtNLM"/>
    </source>
</evidence>
<dbReference type="AlphaFoldDB" id="A0A7S3C8C1"/>
<dbReference type="SUPFAM" id="SSF53067">
    <property type="entry name" value="Actin-like ATPase domain"/>
    <property type="match status" value="2"/>
</dbReference>
<comment type="similarity">
    <text evidence="1">Belongs to the actin family.</text>
</comment>
<feature type="region of interest" description="Disordered" evidence="2">
    <location>
        <begin position="47"/>
        <end position="88"/>
    </location>
</feature>
<dbReference type="PANTHER" id="PTHR11937">
    <property type="entry name" value="ACTIN"/>
    <property type="match status" value="1"/>
</dbReference>
<dbReference type="Gene3D" id="3.90.640.10">
    <property type="entry name" value="Actin, Chain A, domain 4"/>
    <property type="match status" value="1"/>
</dbReference>
<dbReference type="EMBL" id="HBHZ01000013">
    <property type="protein sequence ID" value="CAE0186945.1"/>
    <property type="molecule type" value="Transcribed_RNA"/>
</dbReference>
<evidence type="ECO:0000313" key="3">
    <source>
        <dbReference type="EMBL" id="CAE0186945.1"/>
    </source>
</evidence>
<dbReference type="InterPro" id="IPR004000">
    <property type="entry name" value="Actin"/>
</dbReference>
<organism evidence="3">
    <name type="scientific">Chloropicon roscoffensis</name>
    <dbReference type="NCBI Taxonomy" id="1461544"/>
    <lineage>
        <taxon>Eukaryota</taxon>
        <taxon>Viridiplantae</taxon>
        <taxon>Chlorophyta</taxon>
        <taxon>Chloropicophyceae</taxon>
        <taxon>Chloropicales</taxon>
        <taxon>Chloropicaceae</taxon>
        <taxon>Chloropicon</taxon>
    </lineage>
</organism>
<name>A0A7S3C8C1_9CHLO</name>
<dbReference type="SMART" id="SM00268">
    <property type="entry name" value="ACTIN"/>
    <property type="match status" value="1"/>
</dbReference>
<sequence>MYGGDEVNAIVIDLGASAVKAGYAGEESPKVHFPSCVGAITRDKDAAEAKANGGAGDARDVEMAEAGADASTTPKKESDAGSKSKANGSDATRDLYVGHFALNYRRENMEVVSPFDEKTGLLSDWDLVENIWRHTLTDRLHIDPTEHPVLLAEPNFNSKECREKSLEILFETFQPPAVFLAKNACLSSYSAGRPTSLVLDVGYKSTVAAAVHDGYLLQKSVSRSRLGGEILTDCMQRSVESKGVNVRPRYAFKRTESKQNKGTFDVKDLDDYKGTTTESYHRWSVEQIVSDLKETVCRASENVFNEEEHANIPTVAYELPDGTEIQVGSDRFKVPEILFNPGLVQTFPGAEAIANPGGLPMQSVTSLVMESIARVDVDVRKELYNGIILAGGSSMLPNVRERLEREVLEQAPGQARVKVIASQNVMERKFGVWIGGSILASLGSFQQCWMSKQEYEEKGASLIHLKAP</sequence>
<reference evidence="3" key="1">
    <citation type="submission" date="2021-01" db="EMBL/GenBank/DDBJ databases">
        <authorList>
            <person name="Corre E."/>
            <person name="Pelletier E."/>
            <person name="Niang G."/>
            <person name="Scheremetjew M."/>
            <person name="Finn R."/>
            <person name="Kale V."/>
            <person name="Holt S."/>
            <person name="Cochrane G."/>
            <person name="Meng A."/>
            <person name="Brown T."/>
            <person name="Cohen L."/>
        </authorList>
    </citation>
    <scope>NUCLEOTIDE SEQUENCE</scope>
    <source>
        <strain evidence="3">RCC1871</strain>
    </source>
</reference>
<dbReference type="PROSITE" id="PS01036">
    <property type="entry name" value="HSP70_3"/>
    <property type="match status" value="1"/>
</dbReference>
<dbReference type="InterPro" id="IPR018181">
    <property type="entry name" value="Heat_shock_70_CS"/>
</dbReference>
<dbReference type="CDD" id="cd13395">
    <property type="entry name" value="ASKHA_NBD_Arp4_ACTL6-like"/>
    <property type="match status" value="1"/>
</dbReference>
<accession>A0A7S3C8C1</accession>
<protein>
    <recommendedName>
        <fullName evidence="4">Actin-related protein 4</fullName>
    </recommendedName>
</protein>
<gene>
    <name evidence="3" type="ORF">CROS1456_LOCUS10</name>
</gene>
<proteinExistence type="inferred from homology"/>
<dbReference type="InterPro" id="IPR043129">
    <property type="entry name" value="ATPase_NBD"/>
</dbReference>
<evidence type="ECO:0000256" key="2">
    <source>
        <dbReference type="SAM" id="MobiDB-lite"/>
    </source>
</evidence>
<dbReference type="FunFam" id="3.30.420.40:FF:000058">
    <property type="entry name" value="Putative actin-related protein 5"/>
    <property type="match status" value="1"/>
</dbReference>